<comment type="caution">
    <text evidence="3">The sequence shown here is derived from an EMBL/GenBank/DDBJ whole genome shotgun (WGS) entry which is preliminary data.</text>
</comment>
<dbReference type="EMBL" id="JAKKSL010000008">
    <property type="protein sequence ID" value="MCI2286210.1"/>
    <property type="molecule type" value="Genomic_DNA"/>
</dbReference>
<name>A0ABS9X7J5_9GAMM</name>
<keyword evidence="1" id="KW-0732">Signal</keyword>
<evidence type="ECO:0000313" key="3">
    <source>
        <dbReference type="EMBL" id="MCI2286210.1"/>
    </source>
</evidence>
<dbReference type="Pfam" id="PF07589">
    <property type="entry name" value="PEP-CTERM"/>
    <property type="match status" value="1"/>
</dbReference>
<gene>
    <name evidence="3" type="ORF">L3081_25750</name>
</gene>
<evidence type="ECO:0000259" key="2">
    <source>
        <dbReference type="Pfam" id="PF07589"/>
    </source>
</evidence>
<reference evidence="3" key="1">
    <citation type="submission" date="2022-01" db="EMBL/GenBank/DDBJ databases">
        <title>Colwellia maritima, isolated from seawater.</title>
        <authorList>
            <person name="Kristyanto S."/>
            <person name="Jung J."/>
            <person name="Jeon C.O."/>
        </authorList>
    </citation>
    <scope>NUCLEOTIDE SEQUENCE</scope>
    <source>
        <strain evidence="3">MSW7</strain>
    </source>
</reference>
<dbReference type="RefSeq" id="WP_242289577.1">
    <property type="nucleotide sequence ID" value="NZ_JAKKSL010000008.1"/>
</dbReference>
<proteinExistence type="predicted"/>
<accession>A0ABS9X7J5</accession>
<dbReference type="NCBIfam" id="TIGR02595">
    <property type="entry name" value="PEP_CTERM"/>
    <property type="match status" value="1"/>
</dbReference>
<sequence>MKFTKPLIAMVILISSIFSASCFAGLIVNIDGTGQLTDIQGLDVNGTLFDVSFNDGSCNSLFNNCTDFGPITDNPALAEDIAQALLAQLFISGSSDNGVDLGSFDTLQSNIRGCSSISTCLFLLPTKLGFPDGFGREITLAGISLFNAQAEGSDQFIQYQAILSSNTTTQATASFDTSTRSNLAYVMVSHSNINIPVPEPSTLAIFALGMIGLASRRFKKQS</sequence>
<evidence type="ECO:0000256" key="1">
    <source>
        <dbReference type="SAM" id="SignalP"/>
    </source>
</evidence>
<organism evidence="3 4">
    <name type="scientific">Colwellia maritima</name>
    <dbReference type="NCBI Taxonomy" id="2912588"/>
    <lineage>
        <taxon>Bacteria</taxon>
        <taxon>Pseudomonadati</taxon>
        <taxon>Pseudomonadota</taxon>
        <taxon>Gammaproteobacteria</taxon>
        <taxon>Alteromonadales</taxon>
        <taxon>Colwelliaceae</taxon>
        <taxon>Colwellia</taxon>
    </lineage>
</organism>
<feature type="chain" id="PRO_5046742661" evidence="1">
    <location>
        <begin position="25"/>
        <end position="222"/>
    </location>
</feature>
<evidence type="ECO:0000313" key="4">
    <source>
        <dbReference type="Proteomes" id="UP001139646"/>
    </source>
</evidence>
<keyword evidence="4" id="KW-1185">Reference proteome</keyword>
<dbReference type="PROSITE" id="PS51257">
    <property type="entry name" value="PROKAR_LIPOPROTEIN"/>
    <property type="match status" value="1"/>
</dbReference>
<feature type="domain" description="Ice-binding protein C-terminal" evidence="2">
    <location>
        <begin position="196"/>
        <end position="217"/>
    </location>
</feature>
<dbReference type="InterPro" id="IPR013424">
    <property type="entry name" value="Ice-binding_C"/>
</dbReference>
<feature type="signal peptide" evidence="1">
    <location>
        <begin position="1"/>
        <end position="24"/>
    </location>
</feature>
<dbReference type="Proteomes" id="UP001139646">
    <property type="component" value="Unassembled WGS sequence"/>
</dbReference>
<protein>
    <submittedName>
        <fullName evidence="3">PEP-CTERM sorting domain-containing protein</fullName>
    </submittedName>
</protein>